<evidence type="ECO:0000256" key="2">
    <source>
        <dbReference type="ARBA" id="ARBA00022898"/>
    </source>
</evidence>
<dbReference type="Gene3D" id="3.40.640.10">
    <property type="entry name" value="Type I PLP-dependent aspartate aminotransferase-like (Major domain)"/>
    <property type="match status" value="1"/>
</dbReference>
<dbReference type="GO" id="GO:0008483">
    <property type="term" value="F:transaminase activity"/>
    <property type="evidence" value="ECO:0007669"/>
    <property type="project" value="UniProtKB-KW"/>
</dbReference>
<accession>A0ABR9ZWP3</accession>
<dbReference type="CDD" id="cd00609">
    <property type="entry name" value="AAT_like"/>
    <property type="match status" value="1"/>
</dbReference>
<dbReference type="Pfam" id="PF00155">
    <property type="entry name" value="Aminotran_1_2"/>
    <property type="match status" value="1"/>
</dbReference>
<dbReference type="InterPro" id="IPR004839">
    <property type="entry name" value="Aminotransferase_I/II_large"/>
</dbReference>
<comment type="cofactor">
    <cofactor evidence="1">
        <name>pyridoxal 5'-phosphate</name>
        <dbReference type="ChEBI" id="CHEBI:597326"/>
    </cofactor>
</comment>
<dbReference type="RefSeq" id="WP_194703020.1">
    <property type="nucleotide sequence ID" value="NZ_JADKNH010000011.1"/>
</dbReference>
<sequence length="364" mass="42109">MNFHGGYFGSKGMMDFSVNIPPLSYPEGLKELMFSTFDELRNYPEIDGISARDAIARKTGYDSEKIILGNGATELIYLYSRSIGVSKALILEPTFTEYRRALELNQVEVHSFSLLDFVKSDESLLSIDVHHSALLTQIIERILTQKIELLVLCNPNNPTGHLYSSDFIQKIIEGVNNPDFKIFIDESFLDFVSSDKLRACNLEASDLKNVFLLRSMTKNFEVPGLRIGYGLSDFETIKKMGRYKEPWSLNAFALKAIPFLVDQEDHIKRIKKWCQEESDFISEALSRVEGLFYYKGEANYFLIKIPELMHLTFFDKMLARKIYLRKCEDFMGLGKPYYRIAIRERDENRLMVDAIQEVFSEYKI</sequence>
<dbReference type="InterPro" id="IPR015422">
    <property type="entry name" value="PyrdxlP-dep_Trfase_small"/>
</dbReference>
<evidence type="ECO:0000256" key="1">
    <source>
        <dbReference type="ARBA" id="ARBA00001933"/>
    </source>
</evidence>
<dbReference type="Proteomes" id="UP000614200">
    <property type="component" value="Unassembled WGS sequence"/>
</dbReference>
<organism evidence="4 5">
    <name type="scientific">Fusibacter ferrireducens</name>
    <dbReference type="NCBI Taxonomy" id="2785058"/>
    <lineage>
        <taxon>Bacteria</taxon>
        <taxon>Bacillati</taxon>
        <taxon>Bacillota</taxon>
        <taxon>Clostridia</taxon>
        <taxon>Eubacteriales</taxon>
        <taxon>Eubacteriales Family XII. Incertae Sedis</taxon>
        <taxon>Fusibacter</taxon>
    </lineage>
</organism>
<gene>
    <name evidence="4" type="ORF">ISU02_16870</name>
</gene>
<dbReference type="InterPro" id="IPR015421">
    <property type="entry name" value="PyrdxlP-dep_Trfase_major"/>
</dbReference>
<keyword evidence="5" id="KW-1185">Reference proteome</keyword>
<keyword evidence="2" id="KW-0663">Pyridoxal phosphate</keyword>
<dbReference type="PANTHER" id="PTHR42885:SF1">
    <property type="entry name" value="THREONINE-PHOSPHATE DECARBOXYLASE"/>
    <property type="match status" value="1"/>
</dbReference>
<dbReference type="SUPFAM" id="SSF53383">
    <property type="entry name" value="PLP-dependent transferases"/>
    <property type="match status" value="1"/>
</dbReference>
<evidence type="ECO:0000313" key="5">
    <source>
        <dbReference type="Proteomes" id="UP000614200"/>
    </source>
</evidence>
<evidence type="ECO:0000313" key="4">
    <source>
        <dbReference type="EMBL" id="MBF4694776.1"/>
    </source>
</evidence>
<dbReference type="PANTHER" id="PTHR42885">
    <property type="entry name" value="HISTIDINOL-PHOSPHATE AMINOTRANSFERASE-RELATED"/>
    <property type="match status" value="1"/>
</dbReference>
<evidence type="ECO:0000259" key="3">
    <source>
        <dbReference type="Pfam" id="PF00155"/>
    </source>
</evidence>
<dbReference type="EMBL" id="JADKNH010000011">
    <property type="protein sequence ID" value="MBF4694776.1"/>
    <property type="molecule type" value="Genomic_DNA"/>
</dbReference>
<protein>
    <submittedName>
        <fullName evidence="4">Aminotransferase class I/II-fold pyridoxal phosphate-dependent enzyme</fullName>
    </submittedName>
</protein>
<proteinExistence type="predicted"/>
<keyword evidence="4" id="KW-0032">Aminotransferase</keyword>
<comment type="caution">
    <text evidence="4">The sequence shown here is derived from an EMBL/GenBank/DDBJ whole genome shotgun (WGS) entry which is preliminary data.</text>
</comment>
<keyword evidence="4" id="KW-0808">Transferase</keyword>
<feature type="domain" description="Aminotransferase class I/classII large" evidence="3">
    <location>
        <begin position="12"/>
        <end position="355"/>
    </location>
</feature>
<name>A0ABR9ZWP3_9FIRM</name>
<dbReference type="Gene3D" id="3.90.1150.10">
    <property type="entry name" value="Aspartate Aminotransferase, domain 1"/>
    <property type="match status" value="1"/>
</dbReference>
<reference evidence="4 5" key="1">
    <citation type="submission" date="2020-11" db="EMBL/GenBank/DDBJ databases">
        <title>Fusibacter basophilias sp. nov.</title>
        <authorList>
            <person name="Qiu D."/>
        </authorList>
    </citation>
    <scope>NUCLEOTIDE SEQUENCE [LARGE SCALE GENOMIC DNA]</scope>
    <source>
        <strain evidence="4 5">Q10-2</strain>
    </source>
</reference>
<dbReference type="InterPro" id="IPR015424">
    <property type="entry name" value="PyrdxlP-dep_Trfase"/>
</dbReference>